<dbReference type="EMBL" id="GBXM01094078">
    <property type="protein sequence ID" value="JAH14499.1"/>
    <property type="molecule type" value="Transcribed_RNA"/>
</dbReference>
<organism evidence="1">
    <name type="scientific">Anguilla anguilla</name>
    <name type="common">European freshwater eel</name>
    <name type="synonym">Muraena anguilla</name>
    <dbReference type="NCBI Taxonomy" id="7936"/>
    <lineage>
        <taxon>Eukaryota</taxon>
        <taxon>Metazoa</taxon>
        <taxon>Chordata</taxon>
        <taxon>Craniata</taxon>
        <taxon>Vertebrata</taxon>
        <taxon>Euteleostomi</taxon>
        <taxon>Actinopterygii</taxon>
        <taxon>Neopterygii</taxon>
        <taxon>Teleostei</taxon>
        <taxon>Anguilliformes</taxon>
        <taxon>Anguillidae</taxon>
        <taxon>Anguilla</taxon>
    </lineage>
</organism>
<sequence length="40" mass="4540">MQHFHTGEKKKLLTVGGNWPPSSTELSPCNFHVLHPHSFL</sequence>
<name>A0A0E9QCI6_ANGAN</name>
<reference evidence="1" key="2">
    <citation type="journal article" date="2015" name="Fish Shellfish Immunol.">
        <title>Early steps in the European eel (Anguilla anguilla)-Vibrio vulnificus interaction in the gills: Role of the RtxA13 toxin.</title>
        <authorList>
            <person name="Callol A."/>
            <person name="Pajuelo D."/>
            <person name="Ebbesson L."/>
            <person name="Teles M."/>
            <person name="MacKenzie S."/>
            <person name="Amaro C."/>
        </authorList>
    </citation>
    <scope>NUCLEOTIDE SEQUENCE</scope>
</reference>
<protein>
    <submittedName>
        <fullName evidence="1">Uncharacterized protein</fullName>
    </submittedName>
</protein>
<dbReference type="AlphaFoldDB" id="A0A0E9QCI6"/>
<evidence type="ECO:0000313" key="1">
    <source>
        <dbReference type="EMBL" id="JAH14499.1"/>
    </source>
</evidence>
<reference evidence="1" key="1">
    <citation type="submission" date="2014-11" db="EMBL/GenBank/DDBJ databases">
        <authorList>
            <person name="Amaro Gonzalez C."/>
        </authorList>
    </citation>
    <scope>NUCLEOTIDE SEQUENCE</scope>
</reference>
<proteinExistence type="predicted"/>
<accession>A0A0E9QCI6</accession>